<gene>
    <name evidence="1" type="ORF">CesoFtcFv8_003608</name>
</gene>
<sequence>MIVNRQEPFCLLLLPQPRKGNPETVPASPPSSLKRFIPTPLCCATDAITAQPAGRLRSKHHPVVDPTWLPE</sequence>
<organism evidence="1 2">
    <name type="scientific">Champsocephalus esox</name>
    <name type="common">pike icefish</name>
    <dbReference type="NCBI Taxonomy" id="159716"/>
    <lineage>
        <taxon>Eukaryota</taxon>
        <taxon>Metazoa</taxon>
        <taxon>Chordata</taxon>
        <taxon>Craniata</taxon>
        <taxon>Vertebrata</taxon>
        <taxon>Euteleostomi</taxon>
        <taxon>Actinopterygii</taxon>
        <taxon>Neopterygii</taxon>
        <taxon>Teleostei</taxon>
        <taxon>Neoteleostei</taxon>
        <taxon>Acanthomorphata</taxon>
        <taxon>Eupercaria</taxon>
        <taxon>Perciformes</taxon>
        <taxon>Notothenioidei</taxon>
        <taxon>Channichthyidae</taxon>
        <taxon>Champsocephalus</taxon>
    </lineage>
</organism>
<evidence type="ECO:0000313" key="2">
    <source>
        <dbReference type="Proteomes" id="UP001335648"/>
    </source>
</evidence>
<proteinExistence type="predicted"/>
<evidence type="ECO:0000313" key="1">
    <source>
        <dbReference type="EMBL" id="KAK5909701.1"/>
    </source>
</evidence>
<protein>
    <submittedName>
        <fullName evidence="1">Uncharacterized protein</fullName>
    </submittedName>
</protein>
<dbReference type="AlphaFoldDB" id="A0AAN8CSW6"/>
<comment type="caution">
    <text evidence="1">The sequence shown here is derived from an EMBL/GenBank/DDBJ whole genome shotgun (WGS) entry which is preliminary data.</text>
</comment>
<dbReference type="Proteomes" id="UP001335648">
    <property type="component" value="Unassembled WGS sequence"/>
</dbReference>
<keyword evidence="2" id="KW-1185">Reference proteome</keyword>
<reference evidence="1 2" key="1">
    <citation type="journal article" date="2023" name="Mol. Biol. Evol.">
        <title>Genomics of Secondarily Temperate Adaptation in the Only Non-Antarctic Icefish.</title>
        <authorList>
            <person name="Rivera-Colon A.G."/>
            <person name="Rayamajhi N."/>
            <person name="Minhas B.F."/>
            <person name="Madrigal G."/>
            <person name="Bilyk K.T."/>
            <person name="Yoon V."/>
            <person name="Hune M."/>
            <person name="Gregory S."/>
            <person name="Cheng C.H.C."/>
            <person name="Catchen J.M."/>
        </authorList>
    </citation>
    <scope>NUCLEOTIDE SEQUENCE [LARGE SCALE GENOMIC DNA]</scope>
    <source>
        <strain evidence="1">JC2023a</strain>
    </source>
</reference>
<dbReference type="EMBL" id="JAULUE010002048">
    <property type="protein sequence ID" value="KAK5909701.1"/>
    <property type="molecule type" value="Genomic_DNA"/>
</dbReference>
<accession>A0AAN8CSW6</accession>
<name>A0AAN8CSW6_9TELE</name>